<evidence type="ECO:0000256" key="2">
    <source>
        <dbReference type="SAM" id="MobiDB-lite"/>
    </source>
</evidence>
<sequence length="459" mass="53490">MKILLMLRQQRRYKIHQQIRRHYMNLHRKNSYNKDTVNIDLVSYDFEAFRRELDTNIYLSSNILNQKHLKRSPVKIDLALGLITKNTIEALKITSESEQREIFNFVKRLFCQSQLPLVPDKSGGRIARESIEDSINFVINQWQLEGFRKKFMSIEVVNSEDKLEIFQKTFSKKMLDLLPNLLIGQKGNLWHGFVDKSIQASALKICTLLVALDNVSNGWRNNTYGEVENRAERSFNFILATIILMGLIAAFIKLAETIAQNREEDLDDLENEYANIKQQRENIIKIVEASETVVKEIFARKSSYFFTTYISKEETAQIIAKISNKKLRSEVQHRFEQIFAQTGEDKISVSGLKRHMDSILSQDFDTLYGLEKEVKTIKKNHKMLMNQINDEKDWVNILLASKDFVTGYPKHCVNQCTEALFNIRFFEKSSTRDSFLGSKPQKESNVKDDDDLKKSFVKN</sequence>
<feature type="compositionally biased region" description="Basic and acidic residues" evidence="2">
    <location>
        <begin position="440"/>
        <end position="459"/>
    </location>
</feature>
<evidence type="ECO:0000313" key="4">
    <source>
        <dbReference type="Proteomes" id="UP000295517"/>
    </source>
</evidence>
<dbReference type="RefSeq" id="WP_135059527.1">
    <property type="nucleotide sequence ID" value="NZ_CP038254.1"/>
</dbReference>
<organism evidence="3 4">
    <name type="scientific">Legionella israelensis</name>
    <dbReference type="NCBI Taxonomy" id="454"/>
    <lineage>
        <taxon>Bacteria</taxon>
        <taxon>Pseudomonadati</taxon>
        <taxon>Pseudomonadota</taxon>
        <taxon>Gammaproteobacteria</taxon>
        <taxon>Legionellales</taxon>
        <taxon>Legionellaceae</taxon>
        <taxon>Legionella</taxon>
    </lineage>
</organism>
<evidence type="ECO:0000256" key="1">
    <source>
        <dbReference type="SAM" id="Coils"/>
    </source>
</evidence>
<keyword evidence="1" id="KW-0175">Coiled coil</keyword>
<feature type="coiled-coil region" evidence="1">
    <location>
        <begin position="252"/>
        <end position="286"/>
    </location>
</feature>
<gene>
    <name evidence="3" type="ORF">E3983_00880</name>
</gene>
<reference evidence="3 4" key="1">
    <citation type="submission" date="2019-03" db="EMBL/GenBank/DDBJ databases">
        <title>Diverse conjugative elements silence natural transformation in Legionella species.</title>
        <authorList>
            <person name="Durieux I."/>
            <person name="Ginevra C."/>
            <person name="Attaiech L."/>
            <person name="Picq K."/>
            <person name="Juan P.A."/>
            <person name="Jarraud S."/>
            <person name="Charpentier X."/>
        </authorList>
    </citation>
    <scope>NUCLEOTIDE SEQUENCE [LARGE SCALE GENOMIC DNA]</scope>
    <source>
        <strain evidence="3 4">HL-0427-4011</strain>
    </source>
</reference>
<proteinExistence type="predicted"/>
<dbReference type="EMBL" id="CP038254">
    <property type="protein sequence ID" value="QBR83032.1"/>
    <property type="molecule type" value="Genomic_DNA"/>
</dbReference>
<accession>A0AAX1EDB5</accession>
<dbReference type="Proteomes" id="UP000295517">
    <property type="component" value="Chromosome"/>
</dbReference>
<protein>
    <submittedName>
        <fullName evidence="3">Uncharacterized protein</fullName>
    </submittedName>
</protein>
<evidence type="ECO:0000313" key="3">
    <source>
        <dbReference type="EMBL" id="QBR83032.1"/>
    </source>
</evidence>
<name>A0AAX1EDB5_9GAMM</name>
<dbReference type="AlphaFoldDB" id="A0AAX1EDB5"/>
<feature type="region of interest" description="Disordered" evidence="2">
    <location>
        <begin position="433"/>
        <end position="459"/>
    </location>
</feature>